<dbReference type="NCBIfam" id="TIGR00380">
    <property type="entry name" value="cobal_cbiB"/>
    <property type="match status" value="1"/>
</dbReference>
<feature type="transmembrane region" description="Helical" evidence="9">
    <location>
        <begin position="295"/>
        <end position="314"/>
    </location>
</feature>
<dbReference type="RefSeq" id="WP_177717602.1">
    <property type="nucleotide sequence ID" value="NZ_JACRSQ010000001.1"/>
</dbReference>
<gene>
    <name evidence="9 10" type="primary">cobD</name>
    <name evidence="10" type="ORF">H8730_01020</name>
</gene>
<dbReference type="GO" id="GO:0048472">
    <property type="term" value="F:threonine-phosphate decarboxylase activity"/>
    <property type="evidence" value="ECO:0007669"/>
    <property type="project" value="InterPro"/>
</dbReference>
<dbReference type="AlphaFoldDB" id="A0A926DPH5"/>
<feature type="transmembrane region" description="Helical" evidence="9">
    <location>
        <begin position="155"/>
        <end position="173"/>
    </location>
</feature>
<organism evidence="10 11">
    <name type="scientific">Bianquea renquensis</name>
    <dbReference type="NCBI Taxonomy" id="2763661"/>
    <lineage>
        <taxon>Bacteria</taxon>
        <taxon>Bacillati</taxon>
        <taxon>Bacillota</taxon>
        <taxon>Clostridia</taxon>
        <taxon>Eubacteriales</taxon>
        <taxon>Bianqueaceae</taxon>
        <taxon>Bianquea</taxon>
    </lineage>
</organism>
<keyword evidence="7 9" id="KW-1133">Transmembrane helix</keyword>
<dbReference type="GO" id="GO:0005886">
    <property type="term" value="C:plasma membrane"/>
    <property type="evidence" value="ECO:0007669"/>
    <property type="project" value="UniProtKB-SubCell"/>
</dbReference>
<evidence type="ECO:0000256" key="6">
    <source>
        <dbReference type="ARBA" id="ARBA00022692"/>
    </source>
</evidence>
<evidence type="ECO:0000256" key="3">
    <source>
        <dbReference type="ARBA" id="ARBA00006263"/>
    </source>
</evidence>
<dbReference type="PANTHER" id="PTHR34308">
    <property type="entry name" value="COBALAMIN BIOSYNTHESIS PROTEIN CBIB"/>
    <property type="match status" value="1"/>
</dbReference>
<reference evidence="10" key="1">
    <citation type="submission" date="2020-08" db="EMBL/GenBank/DDBJ databases">
        <title>Genome public.</title>
        <authorList>
            <person name="Liu C."/>
            <person name="Sun Q."/>
        </authorList>
    </citation>
    <scope>NUCLEOTIDE SEQUENCE</scope>
    <source>
        <strain evidence="10">NSJ-32</strain>
    </source>
</reference>
<evidence type="ECO:0000256" key="7">
    <source>
        <dbReference type="ARBA" id="ARBA00022989"/>
    </source>
</evidence>
<feature type="transmembrane region" description="Helical" evidence="9">
    <location>
        <begin position="51"/>
        <end position="75"/>
    </location>
</feature>
<evidence type="ECO:0000313" key="10">
    <source>
        <dbReference type="EMBL" id="MBC8542131.1"/>
    </source>
</evidence>
<evidence type="ECO:0000256" key="1">
    <source>
        <dbReference type="ARBA" id="ARBA00004651"/>
    </source>
</evidence>
<comment type="similarity">
    <text evidence="3 9">Belongs to the CobD/CbiB family.</text>
</comment>
<dbReference type="GO" id="GO:0009236">
    <property type="term" value="P:cobalamin biosynthetic process"/>
    <property type="evidence" value="ECO:0007669"/>
    <property type="project" value="UniProtKB-UniRule"/>
</dbReference>
<protein>
    <recommendedName>
        <fullName evidence="9">Cobalamin biosynthesis protein CobD</fullName>
    </recommendedName>
</protein>
<name>A0A926DPH5_9FIRM</name>
<evidence type="ECO:0000256" key="2">
    <source>
        <dbReference type="ARBA" id="ARBA00004953"/>
    </source>
</evidence>
<dbReference type="EMBL" id="JACRSQ010000001">
    <property type="protein sequence ID" value="MBC8542131.1"/>
    <property type="molecule type" value="Genomic_DNA"/>
</dbReference>
<evidence type="ECO:0000256" key="5">
    <source>
        <dbReference type="ARBA" id="ARBA00022573"/>
    </source>
</evidence>
<keyword evidence="5 9" id="KW-0169">Cobalamin biosynthesis</keyword>
<proteinExistence type="inferred from homology"/>
<evidence type="ECO:0000313" key="11">
    <source>
        <dbReference type="Proteomes" id="UP000657006"/>
    </source>
</evidence>
<comment type="pathway">
    <text evidence="2 9">Cofactor biosynthesis; adenosylcobalamin biosynthesis.</text>
</comment>
<comment type="caution">
    <text evidence="9">Lacks conserved residue(s) required for the propagation of feature annotation.</text>
</comment>
<dbReference type="GO" id="GO:0015420">
    <property type="term" value="F:ABC-type vitamin B12 transporter activity"/>
    <property type="evidence" value="ECO:0007669"/>
    <property type="project" value="UniProtKB-UniRule"/>
</dbReference>
<comment type="caution">
    <text evidence="10">The sequence shown here is derived from an EMBL/GenBank/DDBJ whole genome shotgun (WGS) entry which is preliminary data.</text>
</comment>
<evidence type="ECO:0000256" key="9">
    <source>
        <dbReference type="HAMAP-Rule" id="MF_00024"/>
    </source>
</evidence>
<comment type="subcellular location">
    <subcellularLocation>
        <location evidence="1 9">Cell membrane</location>
        <topology evidence="1 9">Multi-pass membrane protein</topology>
    </subcellularLocation>
</comment>
<keyword evidence="8 9" id="KW-0472">Membrane</keyword>
<comment type="function">
    <text evidence="9">Converts cobyric acid to cobinamide by the addition of aminopropanol on the F carboxylic group.</text>
</comment>
<dbReference type="Pfam" id="PF03186">
    <property type="entry name" value="CobD_Cbib"/>
    <property type="match status" value="1"/>
</dbReference>
<evidence type="ECO:0000256" key="4">
    <source>
        <dbReference type="ARBA" id="ARBA00022475"/>
    </source>
</evidence>
<feature type="transmembrane region" description="Helical" evidence="9">
    <location>
        <begin position="206"/>
        <end position="225"/>
    </location>
</feature>
<dbReference type="HAMAP" id="MF_00024">
    <property type="entry name" value="CobD_CbiB"/>
    <property type="match status" value="1"/>
</dbReference>
<dbReference type="Proteomes" id="UP000657006">
    <property type="component" value="Unassembled WGS sequence"/>
</dbReference>
<evidence type="ECO:0000256" key="8">
    <source>
        <dbReference type="ARBA" id="ARBA00023136"/>
    </source>
</evidence>
<dbReference type="InterPro" id="IPR004485">
    <property type="entry name" value="Cobalamin_biosynth_CobD/CbiB"/>
</dbReference>
<accession>A0A926DPH5</accession>
<keyword evidence="4 9" id="KW-1003">Cell membrane</keyword>
<keyword evidence="6 9" id="KW-0812">Transmembrane</keyword>
<dbReference type="PANTHER" id="PTHR34308:SF1">
    <property type="entry name" value="COBALAMIN BIOSYNTHESIS PROTEIN CBIB"/>
    <property type="match status" value="1"/>
</dbReference>
<keyword evidence="11" id="KW-1185">Reference proteome</keyword>
<sequence>MEIGIAVLLGFLLDLLLGDPHWLPHPVRLIGWMIAKGETILRKLLPRHERMGGAVLTIFVTGISFALPLGILLLAGRVHVGLRIGIETVFCYQILATKCLRVESMRVYTYLKKGDIPNSRKYLSWIVGRDTENLNEEQISKAVVETIAENTSDGVIAPMLFLIIGGAPLGFFYKAVNTLDSMIGYKNDRYLYFGRFAAKLDDVMNFIPAIISAWLMILASFLLRLDAKNAIAIYKRDRHNHASPNSAKTESVAAGALNLQLAGDAYYFGKLVTKPTIGDSNRRITIEDIPLMNRLMYMTAVLSLLIMSAARWGILFGLGVGPF</sequence>